<evidence type="ECO:0000256" key="1">
    <source>
        <dbReference type="ARBA" id="ARBA00004141"/>
    </source>
</evidence>
<accession>A0A432YSE4</accession>
<dbReference type="RefSeq" id="WP_126752272.1">
    <property type="nucleotide sequence ID" value="NZ_JBHUMT010000001.1"/>
</dbReference>
<evidence type="ECO:0000256" key="3">
    <source>
        <dbReference type="ARBA" id="ARBA00022692"/>
    </source>
</evidence>
<feature type="transmembrane region" description="Helical" evidence="6">
    <location>
        <begin position="246"/>
        <end position="270"/>
    </location>
</feature>
<dbReference type="GO" id="GO:0016020">
    <property type="term" value="C:membrane"/>
    <property type="evidence" value="ECO:0007669"/>
    <property type="project" value="UniProtKB-SubCell"/>
</dbReference>
<feature type="transmembrane region" description="Helical" evidence="6">
    <location>
        <begin position="305"/>
        <end position="327"/>
    </location>
</feature>
<dbReference type="InterPro" id="IPR047218">
    <property type="entry name" value="YocR/YhdH-like"/>
</dbReference>
<sequence length="439" mass="47068">MRDSFHSRIGFILAAAGSAVGLGNIWGFPTQVANHGGGAFLLVYLCVIFILAIPALYSELLIGHSAQANPVKSLTQLSGGKARHIGKLMGYLNVLGSCLMLSFYHVVAGWMVVHALGFLAKGVGLTSVSEFLLNSSMPRDLVFTGLFLTATALVVFQGVEKGIERWSKRLMPTLVILLVGLIIYMLTLPGASVGLERYLVPDFTQITNTSILVAAMGQAFFSLSIGLGGMMIYGSYLKPGAKLGRLSLSVAALDTFIAFLAGLLIIPALYAGIHLGVSVGEGTELVGEGQLIFAVLPELFNSMGVAGPFVAFAFFSLLSIAALTSTIAQAEVPVSYCIEERKLTRPVATAASLVLIGVFSLLLILFFEPLFGWVVTAVTQFQLPLSGLFYLLVVGWLWRRSNHLKAIAAGSFGLTLLRWHIRYLCPVLMSIVFYHVALS</sequence>
<evidence type="ECO:0000256" key="6">
    <source>
        <dbReference type="SAM" id="Phobius"/>
    </source>
</evidence>
<feature type="transmembrane region" description="Helical" evidence="6">
    <location>
        <begin position="211"/>
        <end position="234"/>
    </location>
</feature>
<keyword evidence="5 6" id="KW-0472">Membrane</keyword>
<keyword evidence="4 6" id="KW-1133">Transmembrane helix</keyword>
<dbReference type="PANTHER" id="PTHR42948">
    <property type="entry name" value="TRANSPORTER"/>
    <property type="match status" value="1"/>
</dbReference>
<dbReference type="PRINTS" id="PR00176">
    <property type="entry name" value="NANEUSMPORT"/>
</dbReference>
<feature type="transmembrane region" description="Helical" evidence="6">
    <location>
        <begin position="419"/>
        <end position="437"/>
    </location>
</feature>
<dbReference type="SUPFAM" id="SSF161070">
    <property type="entry name" value="SNF-like"/>
    <property type="match status" value="1"/>
</dbReference>
<dbReference type="Proteomes" id="UP000288361">
    <property type="component" value="Unassembled WGS sequence"/>
</dbReference>
<dbReference type="PROSITE" id="PS50267">
    <property type="entry name" value="NA_NEUROTRAN_SYMP_3"/>
    <property type="match status" value="1"/>
</dbReference>
<evidence type="ECO:0000256" key="5">
    <source>
        <dbReference type="ARBA" id="ARBA00023136"/>
    </source>
</evidence>
<organism evidence="7 8">
    <name type="scientific">Idiomarina piscisalsi</name>
    <dbReference type="NCBI Taxonomy" id="1096243"/>
    <lineage>
        <taxon>Bacteria</taxon>
        <taxon>Pseudomonadati</taxon>
        <taxon>Pseudomonadota</taxon>
        <taxon>Gammaproteobacteria</taxon>
        <taxon>Alteromonadales</taxon>
        <taxon>Idiomarinaceae</taxon>
        <taxon>Idiomarina</taxon>
    </lineage>
</organism>
<feature type="transmembrane region" description="Helical" evidence="6">
    <location>
        <begin position="347"/>
        <end position="367"/>
    </location>
</feature>
<gene>
    <name evidence="7" type="ORF">CWI73_07955</name>
</gene>
<proteinExistence type="predicted"/>
<dbReference type="Pfam" id="PF00209">
    <property type="entry name" value="SNF"/>
    <property type="match status" value="2"/>
</dbReference>
<evidence type="ECO:0000256" key="4">
    <source>
        <dbReference type="ARBA" id="ARBA00022989"/>
    </source>
</evidence>
<evidence type="ECO:0000256" key="2">
    <source>
        <dbReference type="ARBA" id="ARBA00022448"/>
    </source>
</evidence>
<dbReference type="CDD" id="cd10336">
    <property type="entry name" value="SLC6sbd_Tyt1-Like"/>
    <property type="match status" value="1"/>
</dbReference>
<dbReference type="InterPro" id="IPR000175">
    <property type="entry name" value="Na/ntran_symport"/>
</dbReference>
<name>A0A432YSE4_9GAMM</name>
<dbReference type="PANTHER" id="PTHR42948:SF1">
    <property type="entry name" value="TRANSPORTER"/>
    <property type="match status" value="1"/>
</dbReference>
<comment type="caution">
    <text evidence="7">The sequence shown here is derived from an EMBL/GenBank/DDBJ whole genome shotgun (WGS) entry which is preliminary data.</text>
</comment>
<keyword evidence="2" id="KW-0813">Transport</keyword>
<feature type="transmembrane region" description="Helical" evidence="6">
    <location>
        <begin position="171"/>
        <end position="191"/>
    </location>
</feature>
<reference evidence="7 8" key="1">
    <citation type="journal article" date="2011" name="Front. Microbiol.">
        <title>Genomic signatures of strain selection and enhancement in Bacillus atrophaeus var. globigii, a historical biowarfare simulant.</title>
        <authorList>
            <person name="Gibbons H.S."/>
            <person name="Broomall S.M."/>
            <person name="McNew L.A."/>
            <person name="Daligault H."/>
            <person name="Chapman C."/>
            <person name="Bruce D."/>
            <person name="Karavis M."/>
            <person name="Krepps M."/>
            <person name="McGregor P.A."/>
            <person name="Hong C."/>
            <person name="Park K.H."/>
            <person name="Akmal A."/>
            <person name="Feldman A."/>
            <person name="Lin J.S."/>
            <person name="Chang W.E."/>
            <person name="Higgs B.W."/>
            <person name="Demirev P."/>
            <person name="Lindquist J."/>
            <person name="Liem A."/>
            <person name="Fochler E."/>
            <person name="Read T.D."/>
            <person name="Tapia R."/>
            <person name="Johnson S."/>
            <person name="Bishop-Lilly K.A."/>
            <person name="Detter C."/>
            <person name="Han C."/>
            <person name="Sozhamannan S."/>
            <person name="Rosenzweig C.N."/>
            <person name="Skowronski E.W."/>
        </authorList>
    </citation>
    <scope>NUCLEOTIDE SEQUENCE [LARGE SCALE GENOMIC DNA]</scope>
    <source>
        <strain evidence="7 8">TPS4-2</strain>
    </source>
</reference>
<feature type="transmembrane region" description="Helical" evidence="6">
    <location>
        <begin position="373"/>
        <end position="398"/>
    </location>
</feature>
<feature type="transmembrane region" description="Helical" evidence="6">
    <location>
        <begin position="91"/>
        <end position="113"/>
    </location>
</feature>
<evidence type="ECO:0000313" key="7">
    <source>
        <dbReference type="EMBL" id="RUO64615.1"/>
    </source>
</evidence>
<comment type="subcellular location">
    <subcellularLocation>
        <location evidence="1">Membrane</location>
        <topology evidence="1">Multi-pass membrane protein</topology>
    </subcellularLocation>
</comment>
<feature type="transmembrane region" description="Helical" evidence="6">
    <location>
        <begin position="141"/>
        <end position="159"/>
    </location>
</feature>
<dbReference type="InterPro" id="IPR037272">
    <property type="entry name" value="SNS_sf"/>
</dbReference>
<keyword evidence="3 6" id="KW-0812">Transmembrane</keyword>
<protein>
    <submittedName>
        <fullName evidence="7">Sodium-dependent transporter</fullName>
    </submittedName>
</protein>
<feature type="transmembrane region" description="Helical" evidence="6">
    <location>
        <begin position="37"/>
        <end position="57"/>
    </location>
</feature>
<dbReference type="AlphaFoldDB" id="A0A432YSE4"/>
<dbReference type="EMBL" id="PIQA01000004">
    <property type="protein sequence ID" value="RUO64615.1"/>
    <property type="molecule type" value="Genomic_DNA"/>
</dbReference>
<evidence type="ECO:0000313" key="8">
    <source>
        <dbReference type="Proteomes" id="UP000288361"/>
    </source>
</evidence>
<dbReference type="NCBIfam" id="NF037979">
    <property type="entry name" value="Na_transp"/>
    <property type="match status" value="1"/>
</dbReference>